<dbReference type="InterPro" id="IPR050426">
    <property type="entry name" value="Glycosyltransferase_28"/>
</dbReference>
<accession>A0A7D8ULY7</accession>
<dbReference type="CDD" id="cd03784">
    <property type="entry name" value="GT1_Gtf-like"/>
    <property type="match status" value="1"/>
</dbReference>
<feature type="domain" description="Glycosyltransferase family 28 N-terminal" evidence="3">
    <location>
        <begin position="203"/>
        <end position="362"/>
    </location>
</feature>
<dbReference type="PANTHER" id="PTHR48050">
    <property type="entry name" value="STEROL 3-BETA-GLUCOSYLTRANSFERASE"/>
    <property type="match status" value="1"/>
</dbReference>
<dbReference type="FunFam" id="3.40.50.2000:FF:000009">
    <property type="entry name" value="Sterol 3-beta-glucosyltransferase UGT80A2"/>
    <property type="match status" value="1"/>
</dbReference>
<feature type="compositionally biased region" description="Basic and acidic residues" evidence="2">
    <location>
        <begin position="171"/>
        <end position="187"/>
    </location>
</feature>
<dbReference type="InterPro" id="IPR010610">
    <property type="entry name" value="EryCIII-like_C"/>
</dbReference>
<feature type="region of interest" description="Disordered" evidence="2">
    <location>
        <begin position="1"/>
        <end position="134"/>
    </location>
</feature>
<dbReference type="InterPro" id="IPR002213">
    <property type="entry name" value="UDP_glucos_trans"/>
</dbReference>
<proteinExistence type="predicted"/>
<dbReference type="FunFam" id="3.40.50.2000:FF:000100">
    <property type="entry name" value="Glycosyltransferase family 1 protein"/>
    <property type="match status" value="1"/>
</dbReference>
<evidence type="ECO:0000313" key="5">
    <source>
        <dbReference type="EMBL" id="TVY51763.1"/>
    </source>
</evidence>
<name>A0A7D8ULY7_9HELO</name>
<protein>
    <submittedName>
        <fullName evidence="5">Sterol 3-beta-glucosyltransferase UGT80A2</fullName>
    </submittedName>
</protein>
<feature type="compositionally biased region" description="Polar residues" evidence="2">
    <location>
        <begin position="802"/>
        <end position="823"/>
    </location>
</feature>
<evidence type="ECO:0000256" key="1">
    <source>
        <dbReference type="ARBA" id="ARBA00022679"/>
    </source>
</evidence>
<organism evidence="5 6">
    <name type="scientific">Lachnellula cervina</name>
    <dbReference type="NCBI Taxonomy" id="1316786"/>
    <lineage>
        <taxon>Eukaryota</taxon>
        <taxon>Fungi</taxon>
        <taxon>Dikarya</taxon>
        <taxon>Ascomycota</taxon>
        <taxon>Pezizomycotina</taxon>
        <taxon>Leotiomycetes</taxon>
        <taxon>Helotiales</taxon>
        <taxon>Lachnaceae</taxon>
        <taxon>Lachnellula</taxon>
    </lineage>
</organism>
<evidence type="ECO:0000259" key="4">
    <source>
        <dbReference type="Pfam" id="PF06722"/>
    </source>
</evidence>
<dbReference type="PANTHER" id="PTHR48050:SF5">
    <property type="entry name" value="UDP-GLUCOSE,STEROL TRANSFERASE"/>
    <property type="match status" value="1"/>
</dbReference>
<dbReference type="GO" id="GO:0016906">
    <property type="term" value="F:sterol 3-beta-glucosyltransferase activity"/>
    <property type="evidence" value="ECO:0007669"/>
    <property type="project" value="UniProtKB-ARBA"/>
</dbReference>
<dbReference type="Gene3D" id="3.40.50.2000">
    <property type="entry name" value="Glycogen Phosphorylase B"/>
    <property type="match status" value="2"/>
</dbReference>
<dbReference type="OrthoDB" id="5835829at2759"/>
<feature type="compositionally biased region" description="Basic and acidic residues" evidence="2">
    <location>
        <begin position="872"/>
        <end position="881"/>
    </location>
</feature>
<dbReference type="GO" id="GO:0005975">
    <property type="term" value="P:carbohydrate metabolic process"/>
    <property type="evidence" value="ECO:0007669"/>
    <property type="project" value="InterPro"/>
</dbReference>
<feature type="compositionally biased region" description="Basic and acidic residues" evidence="2">
    <location>
        <begin position="740"/>
        <end position="761"/>
    </location>
</feature>
<dbReference type="Pfam" id="PF03033">
    <property type="entry name" value="Glyco_transf_28"/>
    <property type="match status" value="1"/>
</dbReference>
<feature type="region of interest" description="Disordered" evidence="2">
    <location>
        <begin position="727"/>
        <end position="891"/>
    </location>
</feature>
<feature type="domain" description="Erythromycin biosynthesis protein CIII-like C-terminal" evidence="4">
    <location>
        <begin position="521"/>
        <end position="618"/>
    </location>
</feature>
<feature type="region of interest" description="Disordered" evidence="2">
    <location>
        <begin position="171"/>
        <end position="194"/>
    </location>
</feature>
<keyword evidence="1 5" id="KW-0808">Transferase</keyword>
<keyword evidence="6" id="KW-1185">Reference proteome</keyword>
<feature type="compositionally biased region" description="Acidic residues" evidence="2">
    <location>
        <begin position="70"/>
        <end position="89"/>
    </location>
</feature>
<dbReference type="EMBL" id="QGMG01000740">
    <property type="protein sequence ID" value="TVY51763.1"/>
    <property type="molecule type" value="Genomic_DNA"/>
</dbReference>
<evidence type="ECO:0000259" key="3">
    <source>
        <dbReference type="Pfam" id="PF03033"/>
    </source>
</evidence>
<comment type="caution">
    <text evidence="5">The sequence shown here is derived from an EMBL/GenBank/DDBJ whole genome shotgun (WGS) entry which is preliminary data.</text>
</comment>
<dbReference type="AlphaFoldDB" id="A0A7D8ULY7"/>
<dbReference type="Proteomes" id="UP000481288">
    <property type="component" value="Unassembled WGS sequence"/>
</dbReference>
<gene>
    <name evidence="5" type="primary">UGT80A2</name>
    <name evidence="5" type="ORF">LCER1_G007220</name>
</gene>
<sequence length="1133" mass="124899">MDDDHRPRNNSDAPGAPVHELDSARPALARGWQTERPQPTTTASWTNNFTRRATNTSALNEAIWSQANHDEDDSSSSSSSDEDEDEDEDEHKKPKQQNLGRGRIQSREGRPGKGSYSRFNVKNDDYSTKGRVSKRDGRLNISVNETSNRGYLAKALGATFLKHLSPDGDILHESEDKKGDDQARKPSVETLTTSDLPRPKLNIVVMVIGSRGDIQPFLKLGKNLQEYGHRVRIATHPAFRDFVQKDSGLDFFSVGGDPAELMAFMVKNPGMIPTMDTFKKGEVGRRRNQMAEMFEGFWRACINATDDEKDVNNVKMMGAKNPFIADAIIANPPCFAHIHCAERLGIPLHLMFTFPYTPTQEFPHPLANIKKTNVDPGYANFISYPLVEMMVWQGLGDLINNFRVKTLGLEPVSTLWAPGQLYRLKVPYTYLWSPGLIPKPKDWGQQIDIAGFVFLDLASSFKPPEELVEFLNAGEPPVYIGFGSIVVDDPDRFTQMIFEAVKKAGVRALVSKGWGGLGDENTPEGIYMLENTPHDWLFPKVKAVVHHGGAGTTAIGLKCGKPTMIVPFFGDQQFWGSMIGKAGAGAEPVPYKSLTADKLADGIKQCLTDKAKEEAEKIAKSIEEEGDGAKNAVTSFHRSLVLRGEHSMRCCILEDRVAVWNVKNTNLRLSALAAELLIEKKKLNWRQLRLIRHNEWNDFDGPGEPITGVASAAMGNLTGMAKGIGSVPFKMAKTGRRRTQHEEKKRKKSEEASKKLMDSQSKKKNGKTGDKVALTDGRVNGKAVNGDQINGHVNGTGILHNGNRQSTTQMNGHAKGNETQPPVSSDPAERDAAEHAPTSKAPAKGVEKTTSSSELGKKNVNGEPMAHNNNAHQDDDDHNEGNESVLSDDPDENIATEMARDLGEGLGGTGEHLARMPMDLSLAIAQGFHNAPRLYGDQTVRRPTRITGFHSGLKAAGQEFVFGIYDGVTGLVVQPYTGARDHGTTGFVKGIGMGLTGFVLKDLAAIIGPFGYTLKGVHKELLKSKQPTHFIRRARIMQGQRDAIELDAKQRKAVLEMVSHGWAVVLQVWDILEEQRTQGLKGRIAHFRMRKSWRVNGAFENVEMAEKALEAWRKGGSLQGFLGEQRETPRLKA</sequence>
<feature type="compositionally biased region" description="Basic and acidic residues" evidence="2">
    <location>
        <begin position="121"/>
        <end position="134"/>
    </location>
</feature>
<evidence type="ECO:0000256" key="2">
    <source>
        <dbReference type="SAM" id="MobiDB-lite"/>
    </source>
</evidence>
<dbReference type="SUPFAM" id="SSF53756">
    <property type="entry name" value="UDP-Glycosyltransferase/glycogen phosphorylase"/>
    <property type="match status" value="1"/>
</dbReference>
<reference evidence="5 6" key="1">
    <citation type="submission" date="2018-05" db="EMBL/GenBank/DDBJ databases">
        <title>Whole genome sequencing for identification of molecular markers to develop diagnostic detection tools for the regulated plant pathogen Lachnellula willkommii.</title>
        <authorList>
            <person name="Giroux E."/>
            <person name="Bilodeau G."/>
        </authorList>
    </citation>
    <scope>NUCLEOTIDE SEQUENCE [LARGE SCALE GENOMIC DNA]</scope>
    <source>
        <strain evidence="5 6">CBS 625.97</strain>
    </source>
</reference>
<dbReference type="InterPro" id="IPR004276">
    <property type="entry name" value="GlycoTrans_28_N"/>
</dbReference>
<evidence type="ECO:0000313" key="6">
    <source>
        <dbReference type="Proteomes" id="UP000481288"/>
    </source>
</evidence>
<feature type="compositionally biased region" description="Polar residues" evidence="2">
    <location>
        <begin position="35"/>
        <end position="67"/>
    </location>
</feature>
<dbReference type="Pfam" id="PF06722">
    <property type="entry name" value="EryCIII-like_C"/>
    <property type="match status" value="1"/>
</dbReference>